<dbReference type="Proteomes" id="UP000663861">
    <property type="component" value="Unassembled WGS sequence"/>
</dbReference>
<feature type="compositionally biased region" description="Basic and acidic residues" evidence="1">
    <location>
        <begin position="457"/>
        <end position="467"/>
    </location>
</feature>
<proteinExistence type="predicted"/>
<feature type="compositionally biased region" description="Basic and acidic residues" evidence="1">
    <location>
        <begin position="419"/>
        <end position="438"/>
    </location>
</feature>
<dbReference type="EMBL" id="CAJMWY010002829">
    <property type="protein sequence ID" value="CAE6495472.1"/>
    <property type="molecule type" value="Genomic_DNA"/>
</dbReference>
<feature type="compositionally biased region" description="Low complexity" evidence="1">
    <location>
        <begin position="495"/>
        <end position="515"/>
    </location>
</feature>
<evidence type="ECO:0000313" key="2">
    <source>
        <dbReference type="EMBL" id="CAE6495472.1"/>
    </source>
</evidence>
<dbReference type="AlphaFoldDB" id="A0A8H3HBT7"/>
<sequence length="611" mass="66193">MPVHTGLTTPLDQWVGASARSARLDMLLRSYSSAGRNDHSHLHIDDALPLLSHACKTGFGDLTALEFGVKVSQGPLAYSSVLTITGPDDIGIEFPDSGNHATREQAKVHAAYKAVLGGAIGYIMQSAGPATLNLNEPAVHLPTSPKLATQSVSKTAPSAAPEGVASNVKQGKKPRGSKQKAPPDALNRINTYLQRVYRDHKTPMPKSSQEWKVVYFQGGVAARLIIRLPSGSSRSYGDLPGRPSEPGTSPKIYSSTMAAKREVASNAVDAGVLQFIEFDKPEGVPQPQPPSPTTSKIFAHAPLSAYVAYDPLKAPRATGANLVPISGIARPLANVLPPRPSFPSPRPEENVPSHNVGPVPPLEQALDPPEIISSYTAPPRPTRSPSPPDEMEVVDELLGPASLSNQESSEHEDEEELDELHSSECGNDRPLSEGRSESMELDSDSGTPPKEISVNHIENKASSPRDEPEPEPEPEPVPVDEPPQKKQRTEPPKSPIQEPNEELNPQEPRTMHGTSFSSILSGSISFFIGFQNILSDDHLEFCFERGHAQPQVTYQRSFEQSRVEGPVMYSVSISLGGSRFELAKQYESIELAEEKLSKRILRQFGVRAKKI</sequence>
<reference evidence="2" key="1">
    <citation type="submission" date="2021-01" db="EMBL/GenBank/DDBJ databases">
        <authorList>
            <person name="Kaushik A."/>
        </authorList>
    </citation>
    <scope>NUCLEOTIDE SEQUENCE</scope>
    <source>
        <strain evidence="2">AG4-RS23</strain>
    </source>
</reference>
<feature type="compositionally biased region" description="Pro residues" evidence="1">
    <location>
        <begin position="378"/>
        <end position="388"/>
    </location>
</feature>
<evidence type="ECO:0000313" key="3">
    <source>
        <dbReference type="Proteomes" id="UP000663861"/>
    </source>
</evidence>
<feature type="compositionally biased region" description="Basic and acidic residues" evidence="1">
    <location>
        <begin position="482"/>
        <end position="491"/>
    </location>
</feature>
<feature type="region of interest" description="Disordered" evidence="1">
    <location>
        <begin position="339"/>
        <end position="515"/>
    </location>
</feature>
<name>A0A8H3HBT7_9AGAM</name>
<protein>
    <submittedName>
        <fullName evidence="2">Uncharacterized protein</fullName>
    </submittedName>
</protein>
<feature type="region of interest" description="Disordered" evidence="1">
    <location>
        <begin position="145"/>
        <end position="186"/>
    </location>
</feature>
<feature type="compositionally biased region" description="Polar residues" evidence="1">
    <location>
        <begin position="146"/>
        <end position="156"/>
    </location>
</feature>
<gene>
    <name evidence="2" type="ORF">RDB_LOCUS116171</name>
</gene>
<accession>A0A8H3HBT7</accession>
<organism evidence="2 3">
    <name type="scientific">Rhizoctonia solani</name>
    <dbReference type="NCBI Taxonomy" id="456999"/>
    <lineage>
        <taxon>Eukaryota</taxon>
        <taxon>Fungi</taxon>
        <taxon>Dikarya</taxon>
        <taxon>Basidiomycota</taxon>
        <taxon>Agaricomycotina</taxon>
        <taxon>Agaricomycetes</taxon>
        <taxon>Cantharellales</taxon>
        <taxon>Ceratobasidiaceae</taxon>
        <taxon>Rhizoctonia</taxon>
    </lineage>
</organism>
<evidence type="ECO:0000256" key="1">
    <source>
        <dbReference type="SAM" id="MobiDB-lite"/>
    </source>
</evidence>
<comment type="caution">
    <text evidence="2">The sequence shown here is derived from an EMBL/GenBank/DDBJ whole genome shotgun (WGS) entry which is preliminary data.</text>
</comment>